<keyword evidence="1" id="KW-0812">Transmembrane</keyword>
<feature type="transmembrane region" description="Helical" evidence="1">
    <location>
        <begin position="107"/>
        <end position="132"/>
    </location>
</feature>
<feature type="transmembrane region" description="Helical" evidence="1">
    <location>
        <begin position="175"/>
        <end position="195"/>
    </location>
</feature>
<keyword evidence="1" id="KW-0472">Membrane</keyword>
<dbReference type="EMBL" id="DVFO01000067">
    <property type="protein sequence ID" value="HIQ61279.1"/>
    <property type="molecule type" value="Genomic_DNA"/>
</dbReference>
<reference evidence="2" key="2">
    <citation type="journal article" date="2021" name="PeerJ">
        <title>Extensive microbial diversity within the chicken gut microbiome revealed by metagenomics and culture.</title>
        <authorList>
            <person name="Gilroy R."/>
            <person name="Ravi A."/>
            <person name="Getino M."/>
            <person name="Pursley I."/>
            <person name="Horton D.L."/>
            <person name="Alikhan N.F."/>
            <person name="Baker D."/>
            <person name="Gharbi K."/>
            <person name="Hall N."/>
            <person name="Watson M."/>
            <person name="Adriaenssens E.M."/>
            <person name="Foster-Nyarko E."/>
            <person name="Jarju S."/>
            <person name="Secka A."/>
            <person name="Antonio M."/>
            <person name="Oren A."/>
            <person name="Chaudhuri R.R."/>
            <person name="La Ragione R."/>
            <person name="Hildebrand F."/>
            <person name="Pallen M.J."/>
        </authorList>
    </citation>
    <scope>NUCLEOTIDE SEQUENCE</scope>
    <source>
        <strain evidence="2">ChiGjej2B2-12916</strain>
    </source>
</reference>
<name>A0A9D1CI51_9FIRM</name>
<feature type="transmembrane region" description="Helical" evidence="1">
    <location>
        <begin position="62"/>
        <end position="87"/>
    </location>
</feature>
<evidence type="ECO:0008006" key="4">
    <source>
        <dbReference type="Google" id="ProtNLM"/>
    </source>
</evidence>
<feature type="transmembrane region" description="Helical" evidence="1">
    <location>
        <begin position="239"/>
        <end position="259"/>
    </location>
</feature>
<feature type="transmembrane region" description="Helical" evidence="1">
    <location>
        <begin position="279"/>
        <end position="299"/>
    </location>
</feature>
<feature type="transmembrane region" description="Helical" evidence="1">
    <location>
        <begin position="338"/>
        <end position="355"/>
    </location>
</feature>
<evidence type="ECO:0000313" key="3">
    <source>
        <dbReference type="Proteomes" id="UP000886879"/>
    </source>
</evidence>
<feature type="transmembrane region" description="Helical" evidence="1">
    <location>
        <begin position="139"/>
        <end position="163"/>
    </location>
</feature>
<comment type="caution">
    <text evidence="2">The sequence shown here is derived from an EMBL/GenBank/DDBJ whole genome shotgun (WGS) entry which is preliminary data.</text>
</comment>
<feature type="transmembrane region" description="Helical" evidence="1">
    <location>
        <begin position="20"/>
        <end position="41"/>
    </location>
</feature>
<proteinExistence type="predicted"/>
<accession>A0A9D1CI51</accession>
<evidence type="ECO:0000256" key="1">
    <source>
        <dbReference type="SAM" id="Phobius"/>
    </source>
</evidence>
<dbReference type="Proteomes" id="UP000886879">
    <property type="component" value="Unassembled WGS sequence"/>
</dbReference>
<feature type="transmembrane region" description="Helical" evidence="1">
    <location>
        <begin position="305"/>
        <end position="326"/>
    </location>
</feature>
<keyword evidence="1" id="KW-1133">Transmembrane helix</keyword>
<organism evidence="2 3">
    <name type="scientific">Candidatus Enterenecus faecium</name>
    <dbReference type="NCBI Taxonomy" id="2840780"/>
    <lineage>
        <taxon>Bacteria</taxon>
        <taxon>Bacillati</taxon>
        <taxon>Bacillota</taxon>
        <taxon>Clostridia</taxon>
        <taxon>Eubacteriales</taxon>
        <taxon>Candidatus Enterenecus</taxon>
    </lineage>
</organism>
<protein>
    <recommendedName>
        <fullName evidence="4">ABC transporter permease</fullName>
    </recommendedName>
</protein>
<sequence length="586" mass="64516">MRCGTSFYNGTLGKQLTLRFWPLIALYSVIWAMVLPFVAITTPYPSPYGFTSLDVLYNAKHVFQWVPLFLAVGFGVLVAMAVCSHLYSTRSANFTAALPPKRTAMFATHYLTGLLWLVVPFLAMAAIATGIYQLKTLDFIAVFQVFGPGMSMGVGLLLFFYSFAMLCGMLTGHLLALPAFYAIFNGLVGGVWLLLTAIFQEFYYGYPGSVTIVPAWVAWCTPVWNIFFQHATPDGFDPLVVAVYAGVGVLMALGSWLLYLKRPMERAGDVVIWAGLRPVFRYGVALCSGLALGSFTRIVLNLGPLGLAVSAILWSVAGCFVAQMFLTKSVRVLRYWKGAGAVALSFAALFGVIQLDLTGYETRVPDADDVASVTLSGLSSLPVDTASDFLNISTSDSEAISLLTQLHQQLVDQFDTNDFDWSCDSSTTLDLSYTLANGTRISRSYLVPLYVEEESQPGTITYLAHEIVNNRDLMLQSYLFPQMAKNGYRLTGVELYEEYAVDSSSLSASEARKVYKALLQDIQEGNLPHGLFEYDNIVMRLDLLWISPDVNSASYYGAAASDIHYINVCLTEQAEHTLKVLEELGY</sequence>
<dbReference type="AlphaFoldDB" id="A0A9D1CI51"/>
<reference evidence="2" key="1">
    <citation type="submission" date="2020-10" db="EMBL/GenBank/DDBJ databases">
        <authorList>
            <person name="Gilroy R."/>
        </authorList>
    </citation>
    <scope>NUCLEOTIDE SEQUENCE</scope>
    <source>
        <strain evidence="2">ChiGjej2B2-12916</strain>
    </source>
</reference>
<evidence type="ECO:0000313" key="2">
    <source>
        <dbReference type="EMBL" id="HIQ61279.1"/>
    </source>
</evidence>
<gene>
    <name evidence="2" type="ORF">IAD31_06750</name>
</gene>